<organism evidence="6 7">
    <name type="scientific">Lichenifustis flavocetrariae</name>
    <dbReference type="NCBI Taxonomy" id="2949735"/>
    <lineage>
        <taxon>Bacteria</taxon>
        <taxon>Pseudomonadati</taxon>
        <taxon>Pseudomonadota</taxon>
        <taxon>Alphaproteobacteria</taxon>
        <taxon>Hyphomicrobiales</taxon>
        <taxon>Lichenihabitantaceae</taxon>
        <taxon>Lichenifustis</taxon>
    </lineage>
</organism>
<feature type="domain" description="Cytochrome c" evidence="5">
    <location>
        <begin position="958"/>
        <end position="1066"/>
    </location>
</feature>
<dbReference type="Pfam" id="PF13442">
    <property type="entry name" value="Cytochrome_CBB3"/>
    <property type="match status" value="1"/>
</dbReference>
<dbReference type="SUPFAM" id="SSF56003">
    <property type="entry name" value="Molybdenum cofactor-binding domain"/>
    <property type="match status" value="2"/>
</dbReference>
<name>A0AA41YUN7_9HYPH</name>
<dbReference type="InterPro" id="IPR046867">
    <property type="entry name" value="AldOxase/xan_DH_MoCoBD2"/>
</dbReference>
<sequence length="1203" mass="128065">MSGPAMLHARDALTRDGVLLIYLPPHGGGPIQEEPAAAGPQQPDDEVEVFLVVDRDGFVTGYNGHVDLGTGIGTALGQIVAEELDVAFEHVRIVLGESDKAPNQGATIASETIQVTAIPLRQAAAQARRHLISLAAERLDVRIDELDVENGVARRRDGGNASVSYAELLRDGHIRLALDPTVPLKATAHYRVVGQRQPRIDIPAKATGQFTYVHDVRLPGMLHGRVVRPPYAGLDAGEFVGNSLVAVDRTSIAHVPGLIAVVVIRDFVGVVAEREEQAVEAAAKLRLEWKTWPGLSDLDRPEQTLRAASSRPRVLLDEGGSAEAIAAAAQPMRRTYVWPYQMHGSIGPSCSVADFRQDGLTVWSGTQNPRMLVTDLARLLDLPEERIAIVRHEAAGCYGRNCADDVGADAALLSRAVGRPVRVQLSREQEHAWEPKGAAQVMDVGGGLDAEGRPVAYDFATRYPSNAAPTLALLLTGTIPAVPNVLQMGDRTAIPPYLYPKRRVVVHDMAPIVRASWLRGVSAMPNSFAHESFVDELATAAGVDPVAYRLRHLDDTRAIDLIKTVAEKAGWVPRTGPQSLPPDGDVLHGRGFAYAVYVHGTFPGTAAAWSAWVADVSVNRTTGDVVLSRVVVGQDSGLMINPAGVEHQIHGNVIQSTSRVLKEQVTFDRTGVTSREWGGYPILTFPEVPAIDVVMVPRPDEPPLGVGESASVPSAAAIANAIFDATGVRFREPPFTPDRILAALNPLPPPAKISSGDFSPVATVPRSQKPWRRWFGLVGAAMAGGLGVAMAMLPGRGMIAPITRPDPSVYAAATLARGRAVAALGNCFGCHLGPDGTALAGGHALATPFGTVYATNITPDPFAGIGAWSYPAFERAMREGLSRDGHHLYPAHPYTAFTRSSDADLQSLYAYLMAQPALAHVPPRTRLHFPFNLRPLLAAWNTLFLRSGTLAPDPSRSEAWNRGRELVEGLGHCSACHSPRNALGAEQGGEAHLAGAVVDGWEAPALTNLSKSPVPWTEAEFYSYLSTGHAPLHGVAAGPMTAVVAELRVVPDSDRRAMATYLASLQTSSLPQPQAESLAGTLLVRTAGISPEATAAGERIYAGACATCHEPNGPALFGARPLLALNTSVHSARPDNLIHVVLDGIATPAHPDLGAMPGFAGSFSDIQVADLLRYIRARFAPAEPAWENLDSNVARIRAGDNHS</sequence>
<dbReference type="Pfam" id="PF20256">
    <property type="entry name" value="MoCoBD_2"/>
    <property type="match status" value="2"/>
</dbReference>
<evidence type="ECO:0000313" key="7">
    <source>
        <dbReference type="Proteomes" id="UP001165667"/>
    </source>
</evidence>
<keyword evidence="7" id="KW-1185">Reference proteome</keyword>
<gene>
    <name evidence="6" type="ORF">M8523_04185</name>
</gene>
<feature type="domain" description="Cytochrome c" evidence="5">
    <location>
        <begin position="1092"/>
        <end position="1179"/>
    </location>
</feature>
<comment type="caution">
    <text evidence="6">The sequence shown here is derived from an EMBL/GenBank/DDBJ whole genome shotgun (WGS) entry which is preliminary data.</text>
</comment>
<dbReference type="Gene3D" id="3.30.365.10">
    <property type="entry name" value="Aldehyde oxidase/xanthine dehydrogenase, molybdopterin binding domain"/>
    <property type="match status" value="4"/>
</dbReference>
<evidence type="ECO:0000256" key="2">
    <source>
        <dbReference type="ARBA" id="ARBA00022723"/>
    </source>
</evidence>
<dbReference type="SMART" id="SM01008">
    <property type="entry name" value="Ald_Xan_dh_C"/>
    <property type="match status" value="1"/>
</dbReference>
<dbReference type="InterPro" id="IPR052516">
    <property type="entry name" value="N-heterocyclic_Hydroxylase"/>
</dbReference>
<dbReference type="AlphaFoldDB" id="A0AA41YUN7"/>
<dbReference type="Pfam" id="PF02738">
    <property type="entry name" value="MoCoBD_1"/>
    <property type="match status" value="1"/>
</dbReference>
<dbReference type="SUPFAM" id="SSF54665">
    <property type="entry name" value="CO dehydrogenase molybdoprotein N-domain-like"/>
    <property type="match status" value="1"/>
</dbReference>
<dbReference type="InterPro" id="IPR036909">
    <property type="entry name" value="Cyt_c-like_dom_sf"/>
</dbReference>
<keyword evidence="3 4" id="KW-0408">Iron</keyword>
<evidence type="ECO:0000256" key="1">
    <source>
        <dbReference type="ARBA" id="ARBA00022617"/>
    </source>
</evidence>
<dbReference type="Proteomes" id="UP001165667">
    <property type="component" value="Unassembled WGS sequence"/>
</dbReference>
<accession>A0AA41YUN7</accession>
<dbReference type="PANTHER" id="PTHR47495:SF1">
    <property type="entry name" value="BLL3820 PROTEIN"/>
    <property type="match status" value="1"/>
</dbReference>
<dbReference type="Gene3D" id="3.90.1170.50">
    <property type="entry name" value="Aldehyde oxidase/xanthine dehydrogenase, a/b hammerhead"/>
    <property type="match status" value="1"/>
</dbReference>
<proteinExistence type="predicted"/>
<dbReference type="EMBL" id="JAMOIM010000002">
    <property type="protein sequence ID" value="MCW6507213.1"/>
    <property type="molecule type" value="Genomic_DNA"/>
</dbReference>
<dbReference type="GO" id="GO:0020037">
    <property type="term" value="F:heme binding"/>
    <property type="evidence" value="ECO:0007669"/>
    <property type="project" value="InterPro"/>
</dbReference>
<dbReference type="InterPro" id="IPR036856">
    <property type="entry name" value="Ald_Oxase/Xan_DH_a/b_sf"/>
</dbReference>
<dbReference type="InterPro" id="IPR009056">
    <property type="entry name" value="Cyt_c-like_dom"/>
</dbReference>
<keyword evidence="2 4" id="KW-0479">Metal-binding</keyword>
<dbReference type="PROSITE" id="PS51007">
    <property type="entry name" value="CYTC"/>
    <property type="match status" value="3"/>
</dbReference>
<keyword evidence="1 4" id="KW-0349">Heme</keyword>
<evidence type="ECO:0000259" key="5">
    <source>
        <dbReference type="PROSITE" id="PS51007"/>
    </source>
</evidence>
<feature type="domain" description="Cytochrome c" evidence="5">
    <location>
        <begin position="813"/>
        <end position="916"/>
    </location>
</feature>
<evidence type="ECO:0000256" key="4">
    <source>
        <dbReference type="PROSITE-ProRule" id="PRU00433"/>
    </source>
</evidence>
<dbReference type="InterPro" id="IPR037165">
    <property type="entry name" value="AldOxase/xan_DH_Mopterin-bd_sf"/>
</dbReference>
<dbReference type="SUPFAM" id="SSF46626">
    <property type="entry name" value="Cytochrome c"/>
    <property type="match status" value="3"/>
</dbReference>
<evidence type="ECO:0000313" key="6">
    <source>
        <dbReference type="EMBL" id="MCW6507213.1"/>
    </source>
</evidence>
<dbReference type="InterPro" id="IPR008274">
    <property type="entry name" value="AldOxase/xan_DH_MoCoBD1"/>
</dbReference>
<dbReference type="PANTHER" id="PTHR47495">
    <property type="entry name" value="ALDEHYDE DEHYDROGENASE"/>
    <property type="match status" value="1"/>
</dbReference>
<evidence type="ECO:0000256" key="3">
    <source>
        <dbReference type="ARBA" id="ARBA00023004"/>
    </source>
</evidence>
<dbReference type="Gene3D" id="1.10.760.10">
    <property type="entry name" value="Cytochrome c-like domain"/>
    <property type="match status" value="3"/>
</dbReference>
<reference evidence="6" key="1">
    <citation type="submission" date="2022-05" db="EMBL/GenBank/DDBJ databases">
        <authorList>
            <person name="Pankratov T."/>
        </authorList>
    </citation>
    <scope>NUCLEOTIDE SEQUENCE</scope>
    <source>
        <strain evidence="6">BP6-180914</strain>
    </source>
</reference>
<dbReference type="GO" id="GO:0016491">
    <property type="term" value="F:oxidoreductase activity"/>
    <property type="evidence" value="ECO:0007669"/>
    <property type="project" value="InterPro"/>
</dbReference>
<dbReference type="GO" id="GO:0046872">
    <property type="term" value="F:metal ion binding"/>
    <property type="evidence" value="ECO:0007669"/>
    <property type="project" value="UniProtKB-KW"/>
</dbReference>
<dbReference type="InterPro" id="IPR000674">
    <property type="entry name" value="Ald_Oxase/Xan_DH_a/b"/>
</dbReference>
<protein>
    <submittedName>
        <fullName evidence="6">Molybdopterin-dependent oxidoreductase</fullName>
    </submittedName>
</protein>
<dbReference type="GO" id="GO:0009055">
    <property type="term" value="F:electron transfer activity"/>
    <property type="evidence" value="ECO:0007669"/>
    <property type="project" value="InterPro"/>
</dbReference>